<sequence length="157" mass="18244">MVSFKFSFGVVGKSKEKGIVNKYVIIVAKCEGIIRYIDGTYKVEYNGKLYSITGESYRTKGKKVVYARRLDEYNHRIKIIRDSENRKTVDTRFYIPFAAGLIAKGKIVKMPFAKELFHITTCYNRGDSESTILAFQEWKEYEDKVKNNLIDVNNELE</sequence>
<organism evidence="1 2">
    <name type="scientific">uncultured phage cr99_1</name>
    <dbReference type="NCBI Taxonomy" id="2986399"/>
    <lineage>
        <taxon>Viruses</taxon>
        <taxon>Duplodnaviria</taxon>
        <taxon>Heunggongvirae</taxon>
        <taxon>Uroviricota</taxon>
        <taxon>Caudoviricetes</taxon>
        <taxon>Crassvirales</taxon>
        <taxon>Intestiviridae</taxon>
        <taxon>Crudevirinae</taxon>
        <taxon>Carjivirus</taxon>
        <taxon>Carjivirus hominis</taxon>
    </lineage>
</organism>
<evidence type="ECO:0000313" key="1">
    <source>
        <dbReference type="EMBL" id="QWM89705.1"/>
    </source>
</evidence>
<proteinExistence type="predicted"/>
<dbReference type="EMBL" id="MZ130481">
    <property type="protein sequence ID" value="QWM89705.1"/>
    <property type="molecule type" value="Genomic_DNA"/>
</dbReference>
<protein>
    <submittedName>
        <fullName evidence="1">Uncharacterized protein</fullName>
    </submittedName>
</protein>
<dbReference type="GeneID" id="75691206"/>
<name>A0AAE7S0Z1_9CAUD</name>
<evidence type="ECO:0000313" key="2">
    <source>
        <dbReference type="Proteomes" id="UP000827427"/>
    </source>
</evidence>
<dbReference type="RefSeq" id="YP_010359277.1">
    <property type="nucleotide sequence ID" value="NC_062771.1"/>
</dbReference>
<accession>A0AAE7S0Z1</accession>
<reference evidence="1 2" key="1">
    <citation type="submission" date="2021-04" db="EMBL/GenBank/DDBJ databases">
        <authorList>
            <person name="Shkoporov A.N."/>
            <person name="Stockdale S.R."/>
            <person name="Guerin E."/>
            <person name="Ross R.P."/>
            <person name="Hill C."/>
        </authorList>
    </citation>
    <scope>NUCLEOTIDE SEQUENCE [LARGE SCALE GENOMIC DNA]</scope>
    <source>
        <strain evidence="2">cr99_1</strain>
    </source>
</reference>
<dbReference type="Proteomes" id="UP000827427">
    <property type="component" value="Segment"/>
</dbReference>
<dbReference type="KEGG" id="vg:75691206"/>
<keyword evidence="2" id="KW-1185">Reference proteome</keyword>
<gene>
    <name evidence="1" type="primary">gp_16475</name>
</gene>